<keyword evidence="2" id="KW-1185">Reference proteome</keyword>
<organism evidence="1 2">
    <name type="scientific">Phytophthora megakarya</name>
    <dbReference type="NCBI Taxonomy" id="4795"/>
    <lineage>
        <taxon>Eukaryota</taxon>
        <taxon>Sar</taxon>
        <taxon>Stramenopiles</taxon>
        <taxon>Oomycota</taxon>
        <taxon>Peronosporomycetes</taxon>
        <taxon>Peronosporales</taxon>
        <taxon>Peronosporaceae</taxon>
        <taxon>Phytophthora</taxon>
    </lineage>
</organism>
<dbReference type="EMBL" id="NBNE01000398">
    <property type="protein sequence ID" value="OWZ19805.1"/>
    <property type="molecule type" value="Genomic_DNA"/>
</dbReference>
<evidence type="ECO:0000313" key="2">
    <source>
        <dbReference type="Proteomes" id="UP000198211"/>
    </source>
</evidence>
<protein>
    <submittedName>
        <fullName evidence="1">Integrase, catalytic core protein</fullName>
    </submittedName>
</protein>
<dbReference type="PANTHER" id="PTHR11439:SF483">
    <property type="entry name" value="PEPTIDE SYNTHASE GLIP-LIKE, PUTATIVE (AFU_ORTHOLOGUE AFUA_3G12920)-RELATED"/>
    <property type="match status" value="1"/>
</dbReference>
<dbReference type="STRING" id="4795.A0A225WQB3"/>
<reference evidence="2" key="1">
    <citation type="submission" date="2017-03" db="EMBL/GenBank/DDBJ databases">
        <title>Phytopthora megakarya and P. palmivora, two closely related causual agents of cacao black pod achieved similar genome size and gene model numbers by different mechanisms.</title>
        <authorList>
            <person name="Ali S."/>
            <person name="Shao J."/>
            <person name="Larry D.J."/>
            <person name="Kronmiller B."/>
            <person name="Shen D."/>
            <person name="Strem M.D."/>
            <person name="Melnick R.L."/>
            <person name="Guiltinan M.J."/>
            <person name="Tyler B.M."/>
            <person name="Meinhardt L.W."/>
            <person name="Bailey B.A."/>
        </authorList>
    </citation>
    <scope>NUCLEOTIDE SEQUENCE [LARGE SCALE GENOMIC DNA]</scope>
    <source>
        <strain evidence="2">zdho120</strain>
    </source>
</reference>
<dbReference type="OrthoDB" id="413361at2759"/>
<proteinExistence type="predicted"/>
<dbReference type="CDD" id="cd09272">
    <property type="entry name" value="RNase_HI_RT_Ty1"/>
    <property type="match status" value="1"/>
</dbReference>
<gene>
    <name evidence="1" type="ORF">PHMEG_0005878</name>
</gene>
<sequence length="157" mass="18005">MDVRMQKDVRICSYSDADYANDLNVLSYAFRKQEVNALSTFEAEYVAMSEATKDLLWLVGLCKQPHWTHPVPLLYGDNQGAIALTSKPGKHSKSKHIDNKHHMVRYNVEINRIDTQHVGTDAMMADVLTNACDVALGTFAPGSRRKWYLRMYQWIRV</sequence>
<dbReference type="AlphaFoldDB" id="A0A225WQB3"/>
<dbReference type="Proteomes" id="UP000198211">
    <property type="component" value="Unassembled WGS sequence"/>
</dbReference>
<accession>A0A225WQB3</accession>
<comment type="caution">
    <text evidence="1">The sequence shown here is derived from an EMBL/GenBank/DDBJ whole genome shotgun (WGS) entry which is preliminary data.</text>
</comment>
<evidence type="ECO:0000313" key="1">
    <source>
        <dbReference type="EMBL" id="OWZ19805.1"/>
    </source>
</evidence>
<name>A0A225WQB3_9STRA</name>
<dbReference type="PANTHER" id="PTHR11439">
    <property type="entry name" value="GAG-POL-RELATED RETROTRANSPOSON"/>
    <property type="match status" value="1"/>
</dbReference>